<evidence type="ECO:0000313" key="3">
    <source>
        <dbReference type="EMBL" id="HIU48551.1"/>
    </source>
</evidence>
<feature type="domain" description="DUF2264" evidence="1">
    <location>
        <begin position="5"/>
        <end position="96"/>
    </location>
</feature>
<proteinExistence type="predicted"/>
<dbReference type="InterPro" id="IPR016624">
    <property type="entry name" value="UCP014753"/>
</dbReference>
<dbReference type="InterPro" id="IPR049349">
    <property type="entry name" value="DUF2264_N"/>
</dbReference>
<dbReference type="Proteomes" id="UP000824111">
    <property type="component" value="Unassembled WGS sequence"/>
</dbReference>
<dbReference type="PIRSF" id="PIRSF014753">
    <property type="entry name" value="UCP014753"/>
    <property type="match status" value="1"/>
</dbReference>
<reference evidence="3" key="1">
    <citation type="submission" date="2020-10" db="EMBL/GenBank/DDBJ databases">
        <authorList>
            <person name="Gilroy R."/>
        </authorList>
    </citation>
    <scope>NUCLEOTIDE SEQUENCE</scope>
    <source>
        <strain evidence="3">ChiSjej4B22-9803</strain>
    </source>
</reference>
<evidence type="ECO:0000313" key="4">
    <source>
        <dbReference type="Proteomes" id="UP000824111"/>
    </source>
</evidence>
<evidence type="ECO:0000259" key="1">
    <source>
        <dbReference type="Pfam" id="PF10022"/>
    </source>
</evidence>
<dbReference type="InterPro" id="IPR049237">
    <property type="entry name" value="DUF2264_C"/>
</dbReference>
<name>A0A9D1LV49_9FIRM</name>
<comment type="caution">
    <text evidence="3">The sequence shown here is derived from an EMBL/GenBank/DDBJ whole genome shotgun (WGS) entry which is preliminary data.</text>
</comment>
<dbReference type="PANTHER" id="PTHR35339:SF4">
    <property type="entry name" value="LINALOOL DEHYDRATASE_ISOMERASE DOMAIN-CONTAINING PROTEIN"/>
    <property type="match status" value="1"/>
</dbReference>
<protein>
    <submittedName>
        <fullName evidence="3">DUF2264 domain-containing protein</fullName>
    </submittedName>
</protein>
<feature type="domain" description="DUF2264" evidence="2">
    <location>
        <begin position="123"/>
        <end position="302"/>
    </location>
</feature>
<sequence>MGALAQCAFFSALAFAGEYVHSWGVTKGIIGRHMRWWFQHPILDCEGKLTLGYTYPNLIMCEGYNAPGSPYWAMKSFLVLALGEEHPFWQAEEEPLPQLDARKRLPHAYMLVDRRDPCDVTAYTAGQYADWEPAHADAKYGKFAYSSYFGFSVPKGSRTLSQCAPDSMLAFVRDDMVFTRKKSSRTEIGEDYVYAEWSPMAGILIKTRIEPYGKGHIRIHDIQADFACTAYECGFSLPIGENSHVRETAKKNLAEAENEFGIVHVELLEGEGSGQFVENEPNTNLSHNKTGLCCVEIPIQKGINHIKSYVFGERKEKA</sequence>
<evidence type="ECO:0000259" key="2">
    <source>
        <dbReference type="Pfam" id="PF20938"/>
    </source>
</evidence>
<dbReference type="Pfam" id="PF10022">
    <property type="entry name" value="DUF2264"/>
    <property type="match status" value="1"/>
</dbReference>
<organism evidence="3 4">
    <name type="scientific">Candidatus Avimonoglobus intestinipullorum</name>
    <dbReference type="NCBI Taxonomy" id="2840699"/>
    <lineage>
        <taxon>Bacteria</taxon>
        <taxon>Bacillati</taxon>
        <taxon>Bacillota</taxon>
        <taxon>Clostridia</taxon>
        <taxon>Eubacteriales</taxon>
        <taxon>Candidatus Avimonoglobus</taxon>
    </lineage>
</organism>
<reference evidence="3" key="2">
    <citation type="journal article" date="2021" name="PeerJ">
        <title>Extensive microbial diversity within the chicken gut microbiome revealed by metagenomics and culture.</title>
        <authorList>
            <person name="Gilroy R."/>
            <person name="Ravi A."/>
            <person name="Getino M."/>
            <person name="Pursley I."/>
            <person name="Horton D.L."/>
            <person name="Alikhan N.F."/>
            <person name="Baker D."/>
            <person name="Gharbi K."/>
            <person name="Hall N."/>
            <person name="Watson M."/>
            <person name="Adriaenssens E.M."/>
            <person name="Foster-Nyarko E."/>
            <person name="Jarju S."/>
            <person name="Secka A."/>
            <person name="Antonio M."/>
            <person name="Oren A."/>
            <person name="Chaudhuri R.R."/>
            <person name="La Ragione R."/>
            <person name="Hildebrand F."/>
            <person name="Pallen M.J."/>
        </authorList>
    </citation>
    <scope>NUCLEOTIDE SEQUENCE</scope>
    <source>
        <strain evidence="3">ChiSjej4B22-9803</strain>
    </source>
</reference>
<dbReference type="AlphaFoldDB" id="A0A9D1LV49"/>
<accession>A0A9D1LV49</accession>
<dbReference type="EMBL" id="DVND01000112">
    <property type="protein sequence ID" value="HIU48551.1"/>
    <property type="molecule type" value="Genomic_DNA"/>
</dbReference>
<dbReference type="PANTHER" id="PTHR35339">
    <property type="entry name" value="LINALOOL DEHYDRATASE_ISOMERASE DOMAIN-CONTAINING PROTEIN"/>
    <property type="match status" value="1"/>
</dbReference>
<dbReference type="Pfam" id="PF20938">
    <property type="entry name" value="DUF2264_C"/>
    <property type="match status" value="1"/>
</dbReference>
<gene>
    <name evidence="3" type="ORF">IAB04_04255</name>
</gene>